<evidence type="ECO:0000256" key="1">
    <source>
        <dbReference type="ARBA" id="ARBA00004651"/>
    </source>
</evidence>
<feature type="transmembrane region" description="Helical" evidence="8">
    <location>
        <begin position="135"/>
        <end position="154"/>
    </location>
</feature>
<dbReference type="EMBL" id="JAKGBZ010000046">
    <property type="protein sequence ID" value="MCF3948324.1"/>
    <property type="molecule type" value="Genomic_DNA"/>
</dbReference>
<feature type="transmembrane region" description="Helical" evidence="8">
    <location>
        <begin position="256"/>
        <end position="277"/>
    </location>
</feature>
<dbReference type="PANTHER" id="PTHR30269:SF37">
    <property type="entry name" value="MEMBRANE TRANSPORTER PROTEIN"/>
    <property type="match status" value="1"/>
</dbReference>
<evidence type="ECO:0000256" key="2">
    <source>
        <dbReference type="ARBA" id="ARBA00009142"/>
    </source>
</evidence>
<sequence>MRRGSVVKKLELKISILGDSISQDRPRFKIMLIASTPLFLVAGGLTALAAGFVKGFAGFGFAVVFTPLFSLISDDPRQVVFVALVLGAIMSLGVIAEIRHAIARDRTIPVVFGTMVGTPIGIMLLGLIDRPALKFAIAGLAIGITILRLTWFQIRIGPGAWPLAIGAFLGGILNGCTSMGGPVPALIVVWQRQGINDSRAILVMFNLLSYLLAITVALGTGIARLPWLISGVWLLPFAALGTFAGVHAVRRISQTTFAYVITAVVGLAGIAGVISVLKT</sequence>
<keyword evidence="4 8" id="KW-1003">Cell membrane</keyword>
<feature type="transmembrane region" description="Helical" evidence="8">
    <location>
        <begin position="228"/>
        <end position="249"/>
    </location>
</feature>
<evidence type="ECO:0000256" key="5">
    <source>
        <dbReference type="ARBA" id="ARBA00022692"/>
    </source>
</evidence>
<comment type="caution">
    <text evidence="9">The sequence shown here is derived from an EMBL/GenBank/DDBJ whole genome shotgun (WGS) entry which is preliminary data.</text>
</comment>
<reference evidence="9 10" key="1">
    <citation type="submission" date="2022-01" db="EMBL/GenBank/DDBJ databases">
        <authorList>
            <person name="Won M."/>
            <person name="Kim S.-J."/>
            <person name="Kwon S.-W."/>
        </authorList>
    </citation>
    <scope>NUCLEOTIDE SEQUENCE [LARGE SCALE GENOMIC DNA]</scope>
    <source>
        <strain evidence="9 10">KCTC 23505</strain>
    </source>
</reference>
<keyword evidence="3" id="KW-0813">Transport</keyword>
<feature type="transmembrane region" description="Helical" evidence="8">
    <location>
        <begin position="108"/>
        <end position="128"/>
    </location>
</feature>
<dbReference type="Pfam" id="PF01925">
    <property type="entry name" value="TauE"/>
    <property type="match status" value="1"/>
</dbReference>
<dbReference type="PANTHER" id="PTHR30269">
    <property type="entry name" value="TRANSMEMBRANE PROTEIN YFCA"/>
    <property type="match status" value="1"/>
</dbReference>
<comment type="subcellular location">
    <subcellularLocation>
        <location evidence="1 8">Cell membrane</location>
        <topology evidence="1 8">Multi-pass membrane protein</topology>
    </subcellularLocation>
</comment>
<evidence type="ECO:0000313" key="9">
    <source>
        <dbReference type="EMBL" id="MCF3948324.1"/>
    </source>
</evidence>
<keyword evidence="5 8" id="KW-0812">Transmembrane</keyword>
<dbReference type="Proteomes" id="UP001521209">
    <property type="component" value="Unassembled WGS sequence"/>
</dbReference>
<gene>
    <name evidence="9" type="ORF">L2A60_16750</name>
</gene>
<organism evidence="9 10">
    <name type="scientific">Acidiphilium iwatense</name>
    <dbReference type="NCBI Taxonomy" id="768198"/>
    <lineage>
        <taxon>Bacteria</taxon>
        <taxon>Pseudomonadati</taxon>
        <taxon>Pseudomonadota</taxon>
        <taxon>Alphaproteobacteria</taxon>
        <taxon>Acetobacterales</taxon>
        <taxon>Acidocellaceae</taxon>
        <taxon>Acidiphilium</taxon>
    </lineage>
</organism>
<feature type="transmembrane region" description="Helical" evidence="8">
    <location>
        <begin position="160"/>
        <end position="189"/>
    </location>
</feature>
<evidence type="ECO:0000256" key="3">
    <source>
        <dbReference type="ARBA" id="ARBA00022448"/>
    </source>
</evidence>
<accession>A0ABS9E054</accession>
<dbReference type="RefSeq" id="WP_235705607.1">
    <property type="nucleotide sequence ID" value="NZ_JAKGBZ010000046.1"/>
</dbReference>
<evidence type="ECO:0000256" key="7">
    <source>
        <dbReference type="ARBA" id="ARBA00023136"/>
    </source>
</evidence>
<keyword evidence="7 8" id="KW-0472">Membrane</keyword>
<evidence type="ECO:0000256" key="6">
    <source>
        <dbReference type="ARBA" id="ARBA00022989"/>
    </source>
</evidence>
<name>A0ABS9E054_9PROT</name>
<dbReference type="InterPro" id="IPR052017">
    <property type="entry name" value="TSUP"/>
</dbReference>
<proteinExistence type="inferred from homology"/>
<keyword evidence="10" id="KW-1185">Reference proteome</keyword>
<evidence type="ECO:0000256" key="4">
    <source>
        <dbReference type="ARBA" id="ARBA00022475"/>
    </source>
</evidence>
<feature type="transmembrane region" description="Helical" evidence="8">
    <location>
        <begin position="201"/>
        <end position="222"/>
    </location>
</feature>
<evidence type="ECO:0000313" key="10">
    <source>
        <dbReference type="Proteomes" id="UP001521209"/>
    </source>
</evidence>
<protein>
    <recommendedName>
        <fullName evidence="8">Probable membrane transporter protein</fullName>
    </recommendedName>
</protein>
<feature type="transmembrane region" description="Helical" evidence="8">
    <location>
        <begin position="30"/>
        <end position="50"/>
    </location>
</feature>
<feature type="transmembrane region" description="Helical" evidence="8">
    <location>
        <begin position="79"/>
        <end position="102"/>
    </location>
</feature>
<comment type="similarity">
    <text evidence="2 8">Belongs to the 4-toluene sulfonate uptake permease (TSUP) (TC 2.A.102) family.</text>
</comment>
<evidence type="ECO:0000256" key="8">
    <source>
        <dbReference type="RuleBase" id="RU363041"/>
    </source>
</evidence>
<keyword evidence="6 8" id="KW-1133">Transmembrane helix</keyword>
<dbReference type="InterPro" id="IPR002781">
    <property type="entry name" value="TM_pro_TauE-like"/>
</dbReference>
<feature type="transmembrane region" description="Helical" evidence="8">
    <location>
        <begin position="56"/>
        <end position="72"/>
    </location>
</feature>